<reference evidence="2" key="1">
    <citation type="submission" date="2015-10" db="EMBL/GenBank/DDBJ databases">
        <title>Metagenome-Assembled Genomes uncover a global brackish microbiome.</title>
        <authorList>
            <person name="Hugerth L.W."/>
            <person name="Larsson J."/>
            <person name="Alneberg J."/>
            <person name="Lindh M.V."/>
            <person name="Legrand C."/>
            <person name="Pinhassi J."/>
            <person name="Andersson A."/>
        </authorList>
    </citation>
    <scope>NUCLEOTIDE SEQUENCE [LARGE SCALE GENOMIC DNA]</scope>
</reference>
<protein>
    <recommendedName>
        <fullName evidence="3">Tol-pal system protein</fullName>
    </recommendedName>
</protein>
<evidence type="ECO:0000313" key="1">
    <source>
        <dbReference type="EMBL" id="KRO38606.1"/>
    </source>
</evidence>
<accession>A0A0R2PKW3</accession>
<dbReference type="AlphaFoldDB" id="A0A0R2PKW3"/>
<dbReference type="Gene3D" id="1.25.40.10">
    <property type="entry name" value="Tetratricopeptide repeat domain"/>
    <property type="match status" value="1"/>
</dbReference>
<gene>
    <name evidence="1" type="ORF">ABR63_00035</name>
</gene>
<dbReference type="EMBL" id="LIAV01000319">
    <property type="protein sequence ID" value="KRO38606.1"/>
    <property type="molecule type" value="Genomic_DNA"/>
</dbReference>
<proteinExistence type="predicted"/>
<dbReference type="InterPro" id="IPR011990">
    <property type="entry name" value="TPR-like_helical_dom_sf"/>
</dbReference>
<evidence type="ECO:0008006" key="3">
    <source>
        <dbReference type="Google" id="ProtNLM"/>
    </source>
</evidence>
<dbReference type="SUPFAM" id="SSF48452">
    <property type="entry name" value="TPR-like"/>
    <property type="match status" value="1"/>
</dbReference>
<comment type="caution">
    <text evidence="1">The sequence shown here is derived from an EMBL/GenBank/DDBJ whole genome shotgun (WGS) entry which is preliminary data.</text>
</comment>
<dbReference type="Proteomes" id="UP000050874">
    <property type="component" value="Unassembled WGS sequence"/>
</dbReference>
<organism evidence="1 2">
    <name type="scientific">SAR86 cluster bacterium BACL1 MAG-120920-bin57</name>
    <dbReference type="NCBI Taxonomy" id="1655571"/>
    <lineage>
        <taxon>Bacteria</taxon>
        <taxon>Pseudomonadati</taxon>
        <taxon>Pseudomonadota</taxon>
        <taxon>Gammaproteobacteria</taxon>
        <taxon>SAR86 cluster</taxon>
    </lineage>
</organism>
<name>A0A0R2PKW3_9GAMM</name>
<sequence>MRFFLAACLLIPVVIQSQEVDASDILFLKVQELEAEISALRSEFEAQAYLIEKLLSENEALPSKDTQANSETSIPDNTFRFQGINDSQSIDEVYAQAIAQLNDKNFIEAKKSFAYLATNFSDDEKIPLSLFWLGEISLLDSNLEESEEFFQSLAASYPDHWRTPLAHKKIGDILMMSNEVEAAKIKYQFVVQTYPSNAASSLALQLLENME</sequence>
<evidence type="ECO:0000313" key="2">
    <source>
        <dbReference type="Proteomes" id="UP000050874"/>
    </source>
</evidence>